<sequence>MLISLNVYRLLIHECSPSFPSRVKAITQEGKMYVPQDHISSSFITVLWALLLNRRHVQPLFGLSQLLLSRDEYGNGARQVDEWRVREIVRFLGVTYKVRLIRDFISELITQLFSNLEPETQFETLIEFFTASLFLIQHSVCSLPQMLGLRLPFLHW</sequence>
<dbReference type="AlphaFoldDB" id="A0A4Y2QTV9"/>
<evidence type="ECO:0000313" key="1">
    <source>
        <dbReference type="EMBL" id="GBN66585.1"/>
    </source>
</evidence>
<dbReference type="Proteomes" id="UP000499080">
    <property type="component" value="Unassembled WGS sequence"/>
</dbReference>
<reference evidence="1 2" key="1">
    <citation type="journal article" date="2019" name="Sci. Rep.">
        <title>Orb-weaving spider Araneus ventricosus genome elucidates the spidroin gene catalogue.</title>
        <authorList>
            <person name="Kono N."/>
            <person name="Nakamura H."/>
            <person name="Ohtoshi R."/>
            <person name="Moran D.A.P."/>
            <person name="Shinohara A."/>
            <person name="Yoshida Y."/>
            <person name="Fujiwara M."/>
            <person name="Mori M."/>
            <person name="Tomita M."/>
            <person name="Arakawa K."/>
        </authorList>
    </citation>
    <scope>NUCLEOTIDE SEQUENCE [LARGE SCALE GENOMIC DNA]</scope>
</reference>
<name>A0A4Y2QTV9_ARAVE</name>
<protein>
    <submittedName>
        <fullName evidence="1">Uncharacterized protein</fullName>
    </submittedName>
</protein>
<dbReference type="EMBL" id="BGPR01014763">
    <property type="protein sequence ID" value="GBN66585.1"/>
    <property type="molecule type" value="Genomic_DNA"/>
</dbReference>
<organism evidence="1 2">
    <name type="scientific">Araneus ventricosus</name>
    <name type="common">Orbweaver spider</name>
    <name type="synonym">Epeira ventricosa</name>
    <dbReference type="NCBI Taxonomy" id="182803"/>
    <lineage>
        <taxon>Eukaryota</taxon>
        <taxon>Metazoa</taxon>
        <taxon>Ecdysozoa</taxon>
        <taxon>Arthropoda</taxon>
        <taxon>Chelicerata</taxon>
        <taxon>Arachnida</taxon>
        <taxon>Araneae</taxon>
        <taxon>Araneomorphae</taxon>
        <taxon>Entelegynae</taxon>
        <taxon>Araneoidea</taxon>
        <taxon>Araneidae</taxon>
        <taxon>Araneus</taxon>
    </lineage>
</organism>
<accession>A0A4Y2QTV9</accession>
<evidence type="ECO:0000313" key="2">
    <source>
        <dbReference type="Proteomes" id="UP000499080"/>
    </source>
</evidence>
<gene>
    <name evidence="1" type="ORF">AVEN_1268_1</name>
</gene>
<keyword evidence="2" id="KW-1185">Reference proteome</keyword>
<proteinExistence type="predicted"/>
<comment type="caution">
    <text evidence="1">The sequence shown here is derived from an EMBL/GenBank/DDBJ whole genome shotgun (WGS) entry which is preliminary data.</text>
</comment>